<evidence type="ECO:0000313" key="3">
    <source>
        <dbReference type="Proteomes" id="UP000019753"/>
    </source>
</evidence>
<dbReference type="Pfam" id="PF11292">
    <property type="entry name" value="DUF3093"/>
    <property type="match status" value="1"/>
</dbReference>
<dbReference type="OrthoDB" id="3217020at2"/>
<keyword evidence="3" id="KW-1185">Reference proteome</keyword>
<comment type="caution">
    <text evidence="2">The sequence shown here is derived from an EMBL/GenBank/DDBJ whole genome shotgun (WGS) entry which is preliminary data.</text>
</comment>
<evidence type="ECO:0000256" key="1">
    <source>
        <dbReference type="SAM" id="Phobius"/>
    </source>
</evidence>
<proteinExistence type="predicted"/>
<reference evidence="2 3" key="1">
    <citation type="submission" date="2014-01" db="EMBL/GenBank/DDBJ databases">
        <title>Actinotalea ferrariae CF5-4.</title>
        <authorList>
            <person name="Chen F."/>
            <person name="Li Y."/>
            <person name="Wang G."/>
        </authorList>
    </citation>
    <scope>NUCLEOTIDE SEQUENCE [LARGE SCALE GENOMIC DNA]</scope>
    <source>
        <strain evidence="2 3">CF5-4</strain>
    </source>
</reference>
<accession>A0A021VRN4</accession>
<dbReference type="AlphaFoldDB" id="A0A021VRN4"/>
<keyword evidence="1" id="KW-1133">Transmembrane helix</keyword>
<organism evidence="2 3">
    <name type="scientific">Actinotalea ferrariae CF5-4</name>
    <dbReference type="NCBI Taxonomy" id="948458"/>
    <lineage>
        <taxon>Bacteria</taxon>
        <taxon>Bacillati</taxon>
        <taxon>Actinomycetota</taxon>
        <taxon>Actinomycetes</taxon>
        <taxon>Micrococcales</taxon>
        <taxon>Cellulomonadaceae</taxon>
        <taxon>Actinotalea</taxon>
    </lineage>
</organism>
<gene>
    <name evidence="2" type="ORF">N866_18210</name>
</gene>
<dbReference type="EMBL" id="AXCW01000067">
    <property type="protein sequence ID" value="EYR63783.1"/>
    <property type="molecule type" value="Genomic_DNA"/>
</dbReference>
<keyword evidence="1" id="KW-0812">Transmembrane</keyword>
<dbReference type="Proteomes" id="UP000019753">
    <property type="component" value="Unassembled WGS sequence"/>
</dbReference>
<dbReference type="InterPro" id="IPR021443">
    <property type="entry name" value="DUF3093"/>
</dbReference>
<sequence length="170" mass="17654">MPTEPRRADVDPGPPPFAERLLPGPLGWSFVLGFAVFVLIALVPVDVVVAALVAAVTFVVGVAAVAATSAVVVVRDGSLRAGRARIPVDLLGPGRVLERDEARAALGPGSDARLFACYRSWLPGAVLVPVVDPLDPTPAWLVSSRSPRRLLAAIEAARGSTQAAHSEQIG</sequence>
<name>A0A021VRN4_9CELL</name>
<evidence type="ECO:0008006" key="4">
    <source>
        <dbReference type="Google" id="ProtNLM"/>
    </source>
</evidence>
<dbReference type="RefSeq" id="WP_034225129.1">
    <property type="nucleotide sequence ID" value="NZ_AXCW01000067.1"/>
</dbReference>
<evidence type="ECO:0000313" key="2">
    <source>
        <dbReference type="EMBL" id="EYR63783.1"/>
    </source>
</evidence>
<feature type="transmembrane region" description="Helical" evidence="1">
    <location>
        <begin position="21"/>
        <end position="43"/>
    </location>
</feature>
<keyword evidence="1" id="KW-0472">Membrane</keyword>
<feature type="transmembrane region" description="Helical" evidence="1">
    <location>
        <begin position="49"/>
        <end position="74"/>
    </location>
</feature>
<protein>
    <recommendedName>
        <fullName evidence="4">DUF3093 domain-containing protein</fullName>
    </recommendedName>
</protein>